<dbReference type="PANTHER" id="PTHR42840:SF3">
    <property type="entry name" value="BINDING ROSSMANN FOLD OXIDOREDUCTASE, PUTATIVE (AFU_ORTHOLOGUE AFUA_2G10240)-RELATED"/>
    <property type="match status" value="1"/>
</dbReference>
<dbReference type="InterPro" id="IPR036291">
    <property type="entry name" value="NAD(P)-bd_dom_sf"/>
</dbReference>
<evidence type="ECO:0000313" key="4">
    <source>
        <dbReference type="EMBL" id="KAJ8021249.1"/>
    </source>
</evidence>
<evidence type="ECO:0000259" key="3">
    <source>
        <dbReference type="Pfam" id="PF02894"/>
    </source>
</evidence>
<keyword evidence="1" id="KW-0560">Oxidoreductase</keyword>
<dbReference type="InterPro" id="IPR004104">
    <property type="entry name" value="Gfo/Idh/MocA-like_OxRdtase_C"/>
</dbReference>
<evidence type="ECO:0000256" key="1">
    <source>
        <dbReference type="ARBA" id="ARBA00023002"/>
    </source>
</evidence>
<sequence length="345" mass="38724">MSSESGERVGLALFGIGRAGEVHLKNILRERKADLKWIVEENLSHAQEIIEKNLVDVPVIKPEDSDKVFSDPSVRGIIICTPTNSHADLVKKGLKSGKAVFCEKPIANAVEITETCYAEAEKYGQPLFCAMNRRFDPSVRLMKQRMTRGDIGQVYSIKACYRDCPCPPIQFLKTSGGIFHDCGVHFIDIICWILGEGPISVYVQAHAFHNDIAGLGDVDQALIVMKFPSGCTGSIDLSRLSVYGYDQRLEIFGSKGMLEQRNKVPTSVVHYSDIGATHDPIEPTFRERYRESFELELVHFLNVQKGIEKEPSVKKEDALRMCRIADACKESYRTGQQIFLNNYQC</sequence>
<evidence type="ECO:0000313" key="5">
    <source>
        <dbReference type="Proteomes" id="UP001152320"/>
    </source>
</evidence>
<dbReference type="GO" id="GO:0006740">
    <property type="term" value="P:NADPH regeneration"/>
    <property type="evidence" value="ECO:0007669"/>
    <property type="project" value="TreeGrafter"/>
</dbReference>
<dbReference type="GO" id="GO:0016491">
    <property type="term" value="F:oxidoreductase activity"/>
    <property type="evidence" value="ECO:0007669"/>
    <property type="project" value="UniProtKB-KW"/>
</dbReference>
<protein>
    <submittedName>
        <fullName evidence="4">Uncharacterized protein</fullName>
    </submittedName>
</protein>
<dbReference type="AlphaFoldDB" id="A0A9Q0YFY9"/>
<dbReference type="OrthoDB" id="64915at2759"/>
<proteinExistence type="predicted"/>
<feature type="domain" description="Gfo/Idh/MocA-like oxidoreductase N-terminal" evidence="2">
    <location>
        <begin position="11"/>
        <end position="128"/>
    </location>
</feature>
<dbReference type="EMBL" id="JAIZAY010000021">
    <property type="protein sequence ID" value="KAJ8021249.1"/>
    <property type="molecule type" value="Genomic_DNA"/>
</dbReference>
<dbReference type="Proteomes" id="UP001152320">
    <property type="component" value="Chromosome 21"/>
</dbReference>
<dbReference type="Pfam" id="PF01408">
    <property type="entry name" value="GFO_IDH_MocA"/>
    <property type="match status" value="1"/>
</dbReference>
<accession>A0A9Q0YFY9</accession>
<keyword evidence="5" id="KW-1185">Reference proteome</keyword>
<dbReference type="Pfam" id="PF02894">
    <property type="entry name" value="GFO_IDH_MocA_C"/>
    <property type="match status" value="1"/>
</dbReference>
<dbReference type="Gene3D" id="3.40.50.720">
    <property type="entry name" value="NAD(P)-binding Rossmann-like Domain"/>
    <property type="match status" value="1"/>
</dbReference>
<dbReference type="PANTHER" id="PTHR42840">
    <property type="entry name" value="NAD(P)-BINDING ROSSMANN-FOLD SUPERFAMILY PROTEIN-RELATED"/>
    <property type="match status" value="1"/>
</dbReference>
<evidence type="ECO:0000259" key="2">
    <source>
        <dbReference type="Pfam" id="PF01408"/>
    </source>
</evidence>
<comment type="caution">
    <text evidence="4">The sequence shown here is derived from an EMBL/GenBank/DDBJ whole genome shotgun (WGS) entry which is preliminary data.</text>
</comment>
<gene>
    <name evidence="4" type="ORF">HOLleu_38395</name>
</gene>
<dbReference type="GO" id="GO:0005737">
    <property type="term" value="C:cytoplasm"/>
    <property type="evidence" value="ECO:0007669"/>
    <property type="project" value="TreeGrafter"/>
</dbReference>
<dbReference type="Gene3D" id="3.30.360.10">
    <property type="entry name" value="Dihydrodipicolinate Reductase, domain 2"/>
    <property type="match status" value="1"/>
</dbReference>
<dbReference type="SUPFAM" id="SSF51735">
    <property type="entry name" value="NAD(P)-binding Rossmann-fold domains"/>
    <property type="match status" value="1"/>
</dbReference>
<name>A0A9Q0YFY9_HOLLE</name>
<dbReference type="SUPFAM" id="SSF55347">
    <property type="entry name" value="Glyceraldehyde-3-phosphate dehydrogenase-like, C-terminal domain"/>
    <property type="match status" value="1"/>
</dbReference>
<dbReference type="GO" id="GO:0000166">
    <property type="term" value="F:nucleotide binding"/>
    <property type="evidence" value="ECO:0007669"/>
    <property type="project" value="InterPro"/>
</dbReference>
<feature type="domain" description="Gfo/Idh/MocA-like oxidoreductase C-terminal" evidence="3">
    <location>
        <begin position="143"/>
        <end position="338"/>
    </location>
</feature>
<organism evidence="4 5">
    <name type="scientific">Holothuria leucospilota</name>
    <name type="common">Black long sea cucumber</name>
    <name type="synonym">Mertensiothuria leucospilota</name>
    <dbReference type="NCBI Taxonomy" id="206669"/>
    <lineage>
        <taxon>Eukaryota</taxon>
        <taxon>Metazoa</taxon>
        <taxon>Echinodermata</taxon>
        <taxon>Eleutherozoa</taxon>
        <taxon>Echinozoa</taxon>
        <taxon>Holothuroidea</taxon>
        <taxon>Aspidochirotacea</taxon>
        <taxon>Aspidochirotida</taxon>
        <taxon>Holothuriidae</taxon>
        <taxon>Holothuria</taxon>
    </lineage>
</organism>
<dbReference type="InterPro" id="IPR000683">
    <property type="entry name" value="Gfo/Idh/MocA-like_OxRdtase_N"/>
</dbReference>
<reference evidence="4" key="1">
    <citation type="submission" date="2021-10" db="EMBL/GenBank/DDBJ databases">
        <title>Tropical sea cucumber genome reveals ecological adaptation and Cuvierian tubules defense mechanism.</title>
        <authorList>
            <person name="Chen T."/>
        </authorList>
    </citation>
    <scope>NUCLEOTIDE SEQUENCE</scope>
    <source>
        <strain evidence="4">Nanhai2018</strain>
        <tissue evidence="4">Muscle</tissue>
    </source>
</reference>